<dbReference type="EMBL" id="JYDL01000002">
    <property type="protein sequence ID" value="KRX27766.1"/>
    <property type="molecule type" value="Genomic_DNA"/>
</dbReference>
<dbReference type="Proteomes" id="UP000054630">
    <property type="component" value="Unassembled WGS sequence"/>
</dbReference>
<evidence type="ECO:0000313" key="3">
    <source>
        <dbReference type="Proteomes" id="UP000054630"/>
    </source>
</evidence>
<protein>
    <submittedName>
        <fullName evidence="2">Uncharacterized protein</fullName>
    </submittedName>
</protein>
<gene>
    <name evidence="2" type="ORF">T07_3795</name>
</gene>
<feature type="compositionally biased region" description="Basic and acidic residues" evidence="1">
    <location>
        <begin position="12"/>
        <end position="31"/>
    </location>
</feature>
<proteinExistence type="predicted"/>
<feature type="region of interest" description="Disordered" evidence="1">
    <location>
        <begin position="1"/>
        <end position="33"/>
    </location>
</feature>
<organism evidence="2 3">
    <name type="scientific">Trichinella nelsoni</name>
    <dbReference type="NCBI Taxonomy" id="6336"/>
    <lineage>
        <taxon>Eukaryota</taxon>
        <taxon>Metazoa</taxon>
        <taxon>Ecdysozoa</taxon>
        <taxon>Nematoda</taxon>
        <taxon>Enoplea</taxon>
        <taxon>Dorylaimia</taxon>
        <taxon>Trichinellida</taxon>
        <taxon>Trichinellidae</taxon>
        <taxon>Trichinella</taxon>
    </lineage>
</organism>
<accession>A0A0V0SM41</accession>
<reference evidence="2 3" key="1">
    <citation type="submission" date="2015-01" db="EMBL/GenBank/DDBJ databases">
        <title>Evolution of Trichinella species and genotypes.</title>
        <authorList>
            <person name="Korhonen P.K."/>
            <person name="Edoardo P."/>
            <person name="Giuseppe L.R."/>
            <person name="Gasser R.B."/>
        </authorList>
    </citation>
    <scope>NUCLEOTIDE SEQUENCE [LARGE SCALE GENOMIC DNA]</scope>
    <source>
        <strain evidence="2">ISS37</strain>
    </source>
</reference>
<name>A0A0V0SM41_9BILA</name>
<keyword evidence="3" id="KW-1185">Reference proteome</keyword>
<evidence type="ECO:0000256" key="1">
    <source>
        <dbReference type="SAM" id="MobiDB-lite"/>
    </source>
</evidence>
<feature type="compositionally biased region" description="Polar residues" evidence="1">
    <location>
        <begin position="1"/>
        <end position="11"/>
    </location>
</feature>
<evidence type="ECO:0000313" key="2">
    <source>
        <dbReference type="EMBL" id="KRX27766.1"/>
    </source>
</evidence>
<comment type="caution">
    <text evidence="2">The sequence shown here is derived from an EMBL/GenBank/DDBJ whole genome shotgun (WGS) entry which is preliminary data.</text>
</comment>
<dbReference type="OrthoDB" id="5929575at2759"/>
<dbReference type="AlphaFoldDB" id="A0A0V0SM41"/>
<sequence>MWTVTFGSPSTDIRRKEPPRTTMSHDGHESSHPAVRIRHCYLRGSVSNLCVAIKLRVAIADIDVDGHFWFPVDGHQEVGASAYNHVT</sequence>